<comment type="caution">
    <text evidence="4">Lacks conserved residue(s) required for the propagation of feature annotation.</text>
</comment>
<keyword evidence="2" id="KW-0442">Lipid degradation</keyword>
<dbReference type="Pfam" id="PF01734">
    <property type="entry name" value="Patatin"/>
    <property type="match status" value="1"/>
</dbReference>
<dbReference type="EMBL" id="LCTW02000147">
    <property type="protein sequence ID" value="KXX77753.1"/>
    <property type="molecule type" value="Genomic_DNA"/>
</dbReference>
<dbReference type="GO" id="GO:0016020">
    <property type="term" value="C:membrane"/>
    <property type="evidence" value="ECO:0007669"/>
    <property type="project" value="TreeGrafter"/>
</dbReference>
<comment type="caution">
    <text evidence="6">The sequence shown here is derived from an EMBL/GenBank/DDBJ whole genome shotgun (WGS) entry which is preliminary data.</text>
</comment>
<reference evidence="6 7" key="1">
    <citation type="journal article" date="2016" name="Genome Announc.">
        <title>Genome Sequence of Madurella mycetomatis mm55, Isolated from a Human Mycetoma Case in Sudan.</title>
        <authorList>
            <person name="Smit S."/>
            <person name="Derks M.F."/>
            <person name="Bervoets S."/>
            <person name="Fahal A."/>
            <person name="van Leeuwen W."/>
            <person name="van Belkum A."/>
            <person name="van de Sande W.W."/>
        </authorList>
    </citation>
    <scope>NUCLEOTIDE SEQUENCE [LARGE SCALE GENOMIC DNA]</scope>
    <source>
        <strain evidence="7">mm55</strain>
    </source>
</reference>
<dbReference type="PROSITE" id="PS51635">
    <property type="entry name" value="PNPLA"/>
    <property type="match status" value="1"/>
</dbReference>
<evidence type="ECO:0000313" key="7">
    <source>
        <dbReference type="Proteomes" id="UP000078237"/>
    </source>
</evidence>
<name>A0A175W275_9PEZI</name>
<gene>
    <name evidence="6" type="ORF">MMYC01_206710</name>
</gene>
<sequence>MLGRLRMTVDECIRAYRSMAERAFTPKRMTLLPASPSGAFSAKALEAAIRDTVKEFYPVAECVARRAGGHSTASTCVHGEAEFRDPSCTSTVVLAITKDNVGARPTLFTTYDTSSSLGGCTIWQVARATSAATTFFKPIRVGRDGIEFVDAGFGHNNP</sequence>
<dbReference type="GO" id="GO:0019369">
    <property type="term" value="P:arachidonate metabolic process"/>
    <property type="evidence" value="ECO:0007669"/>
    <property type="project" value="TreeGrafter"/>
</dbReference>
<evidence type="ECO:0000256" key="4">
    <source>
        <dbReference type="PROSITE-ProRule" id="PRU01161"/>
    </source>
</evidence>
<dbReference type="PANTHER" id="PTHR24185:SF1">
    <property type="entry name" value="CALCIUM-INDEPENDENT PHOSPHOLIPASE A2-GAMMA"/>
    <property type="match status" value="1"/>
</dbReference>
<evidence type="ECO:0000256" key="2">
    <source>
        <dbReference type="ARBA" id="ARBA00022963"/>
    </source>
</evidence>
<dbReference type="VEuPathDB" id="FungiDB:MMYC01_206710"/>
<dbReference type="OrthoDB" id="4587051at2759"/>
<dbReference type="GO" id="GO:0047499">
    <property type="term" value="F:calcium-independent phospholipase A2 activity"/>
    <property type="evidence" value="ECO:0007669"/>
    <property type="project" value="TreeGrafter"/>
</dbReference>
<feature type="domain" description="PNPLA" evidence="5">
    <location>
        <begin position="1"/>
        <end position="158"/>
    </location>
</feature>
<dbReference type="InterPro" id="IPR016035">
    <property type="entry name" value="Acyl_Trfase/lysoPLipase"/>
</dbReference>
<dbReference type="SUPFAM" id="SSF52151">
    <property type="entry name" value="FabD/lysophospholipase-like"/>
    <property type="match status" value="1"/>
</dbReference>
<dbReference type="Proteomes" id="UP000078237">
    <property type="component" value="Unassembled WGS sequence"/>
</dbReference>
<keyword evidence="3" id="KW-0443">Lipid metabolism</keyword>
<protein>
    <submittedName>
        <fullName evidence="6">Calcium-independent phospholipase A2-gamma</fullName>
    </submittedName>
</protein>
<keyword evidence="1" id="KW-0378">Hydrolase</keyword>
<accession>A0A175W275</accession>
<dbReference type="GO" id="GO:0016042">
    <property type="term" value="P:lipid catabolic process"/>
    <property type="evidence" value="ECO:0007669"/>
    <property type="project" value="UniProtKB-KW"/>
</dbReference>
<dbReference type="Gene3D" id="3.40.1090.10">
    <property type="entry name" value="Cytosolic phospholipase A2 catalytic domain"/>
    <property type="match status" value="1"/>
</dbReference>
<dbReference type="PANTHER" id="PTHR24185">
    <property type="entry name" value="CALCIUM-INDEPENDENT PHOSPHOLIPASE A2-GAMMA"/>
    <property type="match status" value="1"/>
</dbReference>
<keyword evidence="7" id="KW-1185">Reference proteome</keyword>
<evidence type="ECO:0000259" key="5">
    <source>
        <dbReference type="PROSITE" id="PS51635"/>
    </source>
</evidence>
<evidence type="ECO:0000256" key="3">
    <source>
        <dbReference type="ARBA" id="ARBA00023098"/>
    </source>
</evidence>
<evidence type="ECO:0000256" key="1">
    <source>
        <dbReference type="ARBA" id="ARBA00022801"/>
    </source>
</evidence>
<dbReference type="InterPro" id="IPR002641">
    <property type="entry name" value="PNPLA_dom"/>
</dbReference>
<dbReference type="GO" id="GO:0046486">
    <property type="term" value="P:glycerolipid metabolic process"/>
    <property type="evidence" value="ECO:0007669"/>
    <property type="project" value="UniProtKB-ARBA"/>
</dbReference>
<dbReference type="AlphaFoldDB" id="A0A175W275"/>
<organism evidence="6 7">
    <name type="scientific">Madurella mycetomatis</name>
    <dbReference type="NCBI Taxonomy" id="100816"/>
    <lineage>
        <taxon>Eukaryota</taxon>
        <taxon>Fungi</taxon>
        <taxon>Dikarya</taxon>
        <taxon>Ascomycota</taxon>
        <taxon>Pezizomycotina</taxon>
        <taxon>Sordariomycetes</taxon>
        <taxon>Sordariomycetidae</taxon>
        <taxon>Sordariales</taxon>
        <taxon>Sordariales incertae sedis</taxon>
        <taxon>Madurella</taxon>
    </lineage>
</organism>
<proteinExistence type="predicted"/>
<evidence type="ECO:0000313" key="6">
    <source>
        <dbReference type="EMBL" id="KXX77753.1"/>
    </source>
</evidence>